<proteinExistence type="predicted"/>
<dbReference type="AlphaFoldDB" id="A0A6J4RZ65"/>
<evidence type="ECO:0000313" key="2">
    <source>
        <dbReference type="EMBL" id="CAA9485794.1"/>
    </source>
</evidence>
<feature type="region of interest" description="Disordered" evidence="1">
    <location>
        <begin position="82"/>
        <end position="266"/>
    </location>
</feature>
<feature type="compositionally biased region" description="Basic and acidic residues" evidence="1">
    <location>
        <begin position="84"/>
        <end position="96"/>
    </location>
</feature>
<evidence type="ECO:0000256" key="1">
    <source>
        <dbReference type="SAM" id="MobiDB-lite"/>
    </source>
</evidence>
<name>A0A6J4RZ65_9ACTN</name>
<feature type="compositionally biased region" description="Basic residues" evidence="1">
    <location>
        <begin position="241"/>
        <end position="253"/>
    </location>
</feature>
<feature type="compositionally biased region" description="Basic residues" evidence="1">
    <location>
        <begin position="219"/>
        <end position="229"/>
    </location>
</feature>
<accession>A0A6J4RZ65</accession>
<protein>
    <submittedName>
        <fullName evidence="2">Uncharacterized protein</fullName>
    </submittedName>
</protein>
<feature type="compositionally biased region" description="Low complexity" evidence="1">
    <location>
        <begin position="141"/>
        <end position="159"/>
    </location>
</feature>
<reference evidence="2" key="1">
    <citation type="submission" date="2020-02" db="EMBL/GenBank/DDBJ databases">
        <authorList>
            <person name="Meier V. D."/>
        </authorList>
    </citation>
    <scope>NUCLEOTIDE SEQUENCE</scope>
    <source>
        <strain evidence="2">AVDCRST_MAG69</strain>
    </source>
</reference>
<dbReference type="EMBL" id="CADCVP010000119">
    <property type="protein sequence ID" value="CAA9485794.1"/>
    <property type="molecule type" value="Genomic_DNA"/>
</dbReference>
<feature type="compositionally biased region" description="Low complexity" evidence="1">
    <location>
        <begin position="106"/>
        <end position="116"/>
    </location>
</feature>
<feature type="compositionally biased region" description="Basic and acidic residues" evidence="1">
    <location>
        <begin position="177"/>
        <end position="186"/>
    </location>
</feature>
<feature type="region of interest" description="Disordered" evidence="1">
    <location>
        <begin position="1"/>
        <end position="31"/>
    </location>
</feature>
<sequence>DGRARTGVPPGERGRPSPARRPRPAPGQARARFAASPFAARVAVASGSSAGAAGRPGVRVLRGLRSRHRELRAVRVHRSPGLDVVRHFGQRGDHRPHGAAPPGPEPAFSGDGPAAGRRGGAARRRAAGTTGAGRHARGRGRAAPDPAAAAGAAGDPVRPVVRHRPARLGGQRLCPRRAGDRGRRDAAALLPHARLLRPPRGARALPPAARAQPDDPARRGRPGAGHRRPAAGSGLDGLPRGGHHRGAGLRHRAVPAGAGRHGGPAV</sequence>
<feature type="compositionally biased region" description="Low complexity" evidence="1">
    <location>
        <begin position="187"/>
        <end position="211"/>
    </location>
</feature>
<feature type="non-terminal residue" evidence="2">
    <location>
        <position position="1"/>
    </location>
</feature>
<feature type="non-terminal residue" evidence="2">
    <location>
        <position position="266"/>
    </location>
</feature>
<gene>
    <name evidence="2" type="ORF">AVDCRST_MAG69-1051</name>
</gene>
<organism evidence="2">
    <name type="scientific">uncultured Solirubrobacteraceae bacterium</name>
    <dbReference type="NCBI Taxonomy" id="1162706"/>
    <lineage>
        <taxon>Bacteria</taxon>
        <taxon>Bacillati</taxon>
        <taxon>Actinomycetota</taxon>
        <taxon>Thermoleophilia</taxon>
        <taxon>Solirubrobacterales</taxon>
        <taxon>Solirubrobacteraceae</taxon>
        <taxon>environmental samples</taxon>
    </lineage>
</organism>